<keyword evidence="2" id="KW-1133">Transmembrane helix</keyword>
<feature type="compositionally biased region" description="Polar residues" evidence="1">
    <location>
        <begin position="526"/>
        <end position="535"/>
    </location>
</feature>
<keyword evidence="4" id="KW-1185">Reference proteome</keyword>
<dbReference type="KEGG" id="hhb:Hhub_4235"/>
<organism evidence="3 4">
    <name type="scientific">Halobacterium hubeiense</name>
    <dbReference type="NCBI Taxonomy" id="1407499"/>
    <lineage>
        <taxon>Archaea</taxon>
        <taxon>Methanobacteriati</taxon>
        <taxon>Methanobacteriota</taxon>
        <taxon>Stenosarchaea group</taxon>
        <taxon>Halobacteria</taxon>
        <taxon>Halobacteriales</taxon>
        <taxon>Halobacteriaceae</taxon>
        <taxon>Halobacterium</taxon>
    </lineage>
</organism>
<keyword evidence="2" id="KW-0812">Transmembrane</keyword>
<dbReference type="RefSeq" id="WP_059058647.1">
    <property type="nucleotide sequence ID" value="NZ_LN831303.1"/>
</dbReference>
<dbReference type="EMBL" id="LN831303">
    <property type="protein sequence ID" value="CQH63949.1"/>
    <property type="molecule type" value="Genomic_DNA"/>
</dbReference>
<feature type="transmembrane region" description="Helical" evidence="2">
    <location>
        <begin position="69"/>
        <end position="91"/>
    </location>
</feature>
<feature type="compositionally biased region" description="Low complexity" evidence="1">
    <location>
        <begin position="469"/>
        <end position="489"/>
    </location>
</feature>
<feature type="compositionally biased region" description="Low complexity" evidence="1">
    <location>
        <begin position="316"/>
        <end position="328"/>
    </location>
</feature>
<dbReference type="InterPro" id="IPR045782">
    <property type="entry name" value="TrbL_3"/>
</dbReference>
<dbReference type="Proteomes" id="UP000066737">
    <property type="component" value="Plasmid pSTJ001"/>
</dbReference>
<evidence type="ECO:0000313" key="3">
    <source>
        <dbReference type="EMBL" id="CQH63949.1"/>
    </source>
</evidence>
<feature type="transmembrane region" description="Helical" evidence="2">
    <location>
        <begin position="253"/>
        <end position="274"/>
    </location>
</feature>
<feature type="compositionally biased region" description="Acidic residues" evidence="1">
    <location>
        <begin position="456"/>
        <end position="468"/>
    </location>
</feature>
<evidence type="ECO:0000313" key="4">
    <source>
        <dbReference type="Proteomes" id="UP000066737"/>
    </source>
</evidence>
<accession>A0A0U5D1X0</accession>
<feature type="compositionally biased region" description="Basic and acidic residues" evidence="1">
    <location>
        <begin position="410"/>
        <end position="431"/>
    </location>
</feature>
<name>A0A0U5D1X0_9EURY</name>
<feature type="transmembrane region" description="Helical" evidence="2">
    <location>
        <begin position="12"/>
        <end position="34"/>
    </location>
</feature>
<gene>
    <name evidence="3" type="ORF">HHUB_4235</name>
</gene>
<feature type="transmembrane region" description="Helical" evidence="2">
    <location>
        <begin position="152"/>
        <end position="174"/>
    </location>
</feature>
<sequence>MPGIKAAVKNAIIGLIKDLVGGLAGIIDFLFQIAKNYLTSTPYPDNLSSFNPPTKGLWPKLYHNLYDELVIVLLPSLFALALGLAMFFNIFSEKQKRVSIRRAVFAYPLALSWWWFGGWFLKFINDLAGLIVADAAVKGSLGTNLGSSLGAVAVSVLIYIFGATIILVIIGIYLLRQLAIYAYMAAMPILLMFWIVPIQPVQGWAKSMMGKFVPLVLMTLPTAFLLRIGSLFLTGGQNPAAAATSSGDLSTDLVSTIFGLATIAGAGLVPKYVFSFSSQVSRAVRKGTPVARRAAGGAYAGADTALAGNPRERQSARPARGSRRGSSSTAETSDEHRHEPDLDFSSQRQRRSRRRRRRERAEKAGEKMGSKAVNAPARVSQSAIRNYRGDSFTPVGMAGDAGKATASKVDSYRQRINERMAIRSEEVREKFTPGGDGPPSRGQSSLDDYAGSQTDAETDTETDVDTDADAGLGEESSESVSSGETASGSRGEDSDLSTDERAMDNQPDDARMDSSDLTESAEEWSRSNADTAEFNTRTEDHSSPDADETSDG</sequence>
<feature type="compositionally biased region" description="Basic and acidic residues" evidence="1">
    <location>
        <begin position="490"/>
        <end position="514"/>
    </location>
</feature>
<proteinExistence type="predicted"/>
<dbReference type="OrthoDB" id="270253at2157"/>
<feature type="compositionally biased region" description="Basic residues" evidence="1">
    <location>
        <begin position="348"/>
        <end position="358"/>
    </location>
</feature>
<geneLocation type="plasmid" evidence="4">
    <name>pSTJ001</name>
</geneLocation>
<dbReference type="Pfam" id="PF19590">
    <property type="entry name" value="TrbL_3"/>
    <property type="match status" value="1"/>
</dbReference>
<keyword evidence="2" id="KW-0472">Membrane</keyword>
<feature type="transmembrane region" description="Helical" evidence="2">
    <location>
        <begin position="212"/>
        <end position="233"/>
    </location>
</feature>
<dbReference type="AlphaFoldDB" id="A0A0U5D1X0"/>
<evidence type="ECO:0000256" key="2">
    <source>
        <dbReference type="SAM" id="Phobius"/>
    </source>
</evidence>
<feature type="region of interest" description="Disordered" evidence="1">
    <location>
        <begin position="302"/>
        <end position="552"/>
    </location>
</feature>
<feature type="compositionally biased region" description="Basic and acidic residues" evidence="1">
    <location>
        <begin position="359"/>
        <end position="369"/>
    </location>
</feature>
<feature type="transmembrane region" description="Helical" evidence="2">
    <location>
        <begin position="180"/>
        <end position="200"/>
    </location>
</feature>
<dbReference type="GeneID" id="26660548"/>
<reference evidence="4" key="1">
    <citation type="journal article" date="2016" name="Environ. Microbiol.">
        <title>The complete genome of a viable archaeum isolated from 123-million-year-old rock salt.</title>
        <authorList>
            <person name="Jaakkola S.T."/>
            <person name="Pfeiffer F."/>
            <person name="Ravantti J.J."/>
            <person name="Guo Q."/>
            <person name="Liu Y."/>
            <person name="Chen X."/>
            <person name="Ma H."/>
            <person name="Yang C."/>
            <person name="Oksanen H.M."/>
            <person name="Bamford D.H."/>
        </authorList>
    </citation>
    <scope>NUCLEOTIDE SEQUENCE</scope>
    <source>
        <strain evidence="4">JI20-1</strain>
        <plasmid evidence="4">Plasmid pSTJ001</plasmid>
    </source>
</reference>
<protein>
    <submittedName>
        <fullName evidence="3">Uncharacterized protein</fullName>
    </submittedName>
</protein>
<evidence type="ECO:0000256" key="1">
    <source>
        <dbReference type="SAM" id="MobiDB-lite"/>
    </source>
</evidence>